<dbReference type="SUPFAM" id="SSF55729">
    <property type="entry name" value="Acyl-CoA N-acyltransferases (Nat)"/>
    <property type="match status" value="1"/>
</dbReference>
<proteinExistence type="predicted"/>
<accession>A0A1B1UF79</accession>
<dbReference type="OrthoDB" id="7205533at2"/>
<gene>
    <name evidence="2" type="ORF">LMTR13_15765</name>
</gene>
<dbReference type="InterPro" id="IPR016181">
    <property type="entry name" value="Acyl_CoA_acyltransferase"/>
</dbReference>
<protein>
    <recommendedName>
        <fullName evidence="1">N-acetyltransferase domain-containing protein</fullName>
    </recommendedName>
</protein>
<reference evidence="2 3" key="1">
    <citation type="submission" date="2016-07" db="EMBL/GenBank/DDBJ databases">
        <title>Complete genome sequence of Bradyrhizobium icense LMTR 13T, a potential inoculant strain isolated from lima bean (Phaseolus lunatus) in Peru.</title>
        <authorList>
            <person name="Ormeno-Orrillo E."/>
            <person name="Duran D."/>
            <person name="Rogel M.A."/>
            <person name="Rey L."/>
            <person name="Imperial J."/>
            <person name="Ruiz-Argueso T."/>
            <person name="Martinez-Romero E."/>
        </authorList>
    </citation>
    <scope>NUCLEOTIDE SEQUENCE [LARGE SCALE GENOMIC DNA]</scope>
    <source>
        <strain evidence="2 3">LMTR 13</strain>
    </source>
</reference>
<dbReference type="GO" id="GO:0016747">
    <property type="term" value="F:acyltransferase activity, transferring groups other than amino-acyl groups"/>
    <property type="evidence" value="ECO:0007669"/>
    <property type="project" value="InterPro"/>
</dbReference>
<dbReference type="InterPro" id="IPR000182">
    <property type="entry name" value="GNAT_dom"/>
</dbReference>
<dbReference type="PANTHER" id="PTHR43072">
    <property type="entry name" value="N-ACETYLTRANSFERASE"/>
    <property type="match status" value="1"/>
</dbReference>
<dbReference type="Pfam" id="PF00583">
    <property type="entry name" value="Acetyltransf_1"/>
    <property type="match status" value="1"/>
</dbReference>
<keyword evidence="3" id="KW-1185">Reference proteome</keyword>
<dbReference type="STRING" id="1274631.LMTR13_15765"/>
<feature type="domain" description="N-acetyltransferase" evidence="1">
    <location>
        <begin position="1"/>
        <end position="168"/>
    </location>
</feature>
<evidence type="ECO:0000313" key="2">
    <source>
        <dbReference type="EMBL" id="ANW01409.1"/>
    </source>
</evidence>
<dbReference type="CDD" id="cd04301">
    <property type="entry name" value="NAT_SF"/>
    <property type="match status" value="1"/>
</dbReference>
<evidence type="ECO:0000313" key="3">
    <source>
        <dbReference type="Proteomes" id="UP000092839"/>
    </source>
</evidence>
<dbReference type="Gene3D" id="3.40.630.30">
    <property type="match status" value="1"/>
</dbReference>
<dbReference type="Proteomes" id="UP000092839">
    <property type="component" value="Chromosome"/>
</dbReference>
<dbReference type="PROSITE" id="PS51186">
    <property type="entry name" value="GNAT"/>
    <property type="match status" value="1"/>
</dbReference>
<evidence type="ECO:0000259" key="1">
    <source>
        <dbReference type="PROSITE" id="PS51186"/>
    </source>
</evidence>
<dbReference type="KEGG" id="bic:LMTR13_15765"/>
<dbReference type="PANTHER" id="PTHR43072:SF60">
    <property type="entry name" value="L-2,4-DIAMINOBUTYRIC ACID ACETYLTRANSFERASE"/>
    <property type="match status" value="1"/>
</dbReference>
<dbReference type="RefSeq" id="WP_065728669.1">
    <property type="nucleotide sequence ID" value="NZ_CP016428.1"/>
</dbReference>
<organism evidence="2 3">
    <name type="scientific">Bradyrhizobium icense</name>
    <dbReference type="NCBI Taxonomy" id="1274631"/>
    <lineage>
        <taxon>Bacteria</taxon>
        <taxon>Pseudomonadati</taxon>
        <taxon>Pseudomonadota</taxon>
        <taxon>Alphaproteobacteria</taxon>
        <taxon>Hyphomicrobiales</taxon>
        <taxon>Nitrobacteraceae</taxon>
        <taxon>Bradyrhizobium</taxon>
    </lineage>
</organism>
<name>A0A1B1UF79_9BRAD</name>
<dbReference type="EMBL" id="CP016428">
    <property type="protein sequence ID" value="ANW01409.1"/>
    <property type="molecule type" value="Genomic_DNA"/>
</dbReference>
<sequence length="172" mass="19058">MIRQAEVRDASSLAAVSIEVWVNTYLRDGVSPVFADYVLAEFTAQKFRNAIGDPDLSIWVSENRTGIDGFVTVCSTAAPALADCSPLEITTLYVQPRHQSGGRGSALLRRALDHCRRTGGENAWLTVEAQNLRAIDFYLRHGFTRIGSTDFVIADQSYENYVMQVDLQNPLS</sequence>
<dbReference type="AlphaFoldDB" id="A0A1B1UF79"/>